<evidence type="ECO:0000313" key="3">
    <source>
        <dbReference type="Proteomes" id="UP000256690"/>
    </source>
</evidence>
<organism evidence="2 3">
    <name type="scientific">Aspergillus mulundensis</name>
    <dbReference type="NCBI Taxonomy" id="1810919"/>
    <lineage>
        <taxon>Eukaryota</taxon>
        <taxon>Fungi</taxon>
        <taxon>Dikarya</taxon>
        <taxon>Ascomycota</taxon>
        <taxon>Pezizomycotina</taxon>
        <taxon>Eurotiomycetes</taxon>
        <taxon>Eurotiomycetidae</taxon>
        <taxon>Eurotiales</taxon>
        <taxon>Aspergillaceae</taxon>
        <taxon>Aspergillus</taxon>
        <taxon>Aspergillus subgen. Nidulantes</taxon>
    </lineage>
</organism>
<comment type="caution">
    <text evidence="2">The sequence shown here is derived from an EMBL/GenBank/DDBJ whole genome shotgun (WGS) entry which is preliminary data.</text>
</comment>
<proteinExistence type="predicted"/>
<sequence length="293" mass="31868">MVANAVNTSAGNLPLTLIDGYGANGFTGYIYEGYEYSDQALFVGIDPGLGDDDYPSGCALMMQYQRQTFLLQWTSSEEETGTENSNSNSRDDSFQNTTSCTGLLDLCSQSVIIEIIRSFRDDSNNTSNSTSGSKSESGDRWQSSWIANFMNVTGGPLPDGNANNASDERLGNDQCSPVLPQSDWNLYKVADMRLFYFVNAPDDKSVNEFYSPVFGGRAGFTPVMTVLYTDGGQNDNENGTDADPEVQFTCMKTFHRDGEPRQEPFGSGAVARPRGSLSFSGTLLVLVSIPFGL</sequence>
<name>A0A3D8RA41_9EURO</name>
<protein>
    <submittedName>
        <fullName evidence="2">Uncharacterized protein</fullName>
    </submittedName>
</protein>
<dbReference type="EMBL" id="PVWQ01000010">
    <property type="protein sequence ID" value="RDW70895.1"/>
    <property type="molecule type" value="Genomic_DNA"/>
</dbReference>
<feature type="region of interest" description="Disordered" evidence="1">
    <location>
        <begin position="75"/>
        <end position="94"/>
    </location>
</feature>
<dbReference type="Proteomes" id="UP000256690">
    <property type="component" value="Unassembled WGS sequence"/>
</dbReference>
<dbReference type="AlphaFoldDB" id="A0A3D8RA41"/>
<evidence type="ECO:0000313" key="2">
    <source>
        <dbReference type="EMBL" id="RDW70895.1"/>
    </source>
</evidence>
<dbReference type="GeneID" id="38118776"/>
<evidence type="ECO:0000256" key="1">
    <source>
        <dbReference type="SAM" id="MobiDB-lite"/>
    </source>
</evidence>
<dbReference type="OrthoDB" id="3695070at2759"/>
<accession>A0A3D8RA41</accession>
<reference evidence="2 3" key="1">
    <citation type="journal article" date="2018" name="IMA Fungus">
        <title>IMA Genome-F 9: Draft genome sequence of Annulohypoxylon stygium, Aspergillus mulundensis, Berkeleyomyces basicola (syn. Thielaviopsis basicola), Ceratocystis smalleyi, two Cercospora beticola strains, Coleophoma cylindrospora, Fusarium fracticaudum, Phialophora cf. hyalina, and Morchella septimelata.</title>
        <authorList>
            <person name="Wingfield B.D."/>
            <person name="Bills G.F."/>
            <person name="Dong Y."/>
            <person name="Huang W."/>
            <person name="Nel W.J."/>
            <person name="Swalarsk-Parry B.S."/>
            <person name="Vaghefi N."/>
            <person name="Wilken P.M."/>
            <person name="An Z."/>
            <person name="de Beer Z.W."/>
            <person name="De Vos L."/>
            <person name="Chen L."/>
            <person name="Duong T.A."/>
            <person name="Gao Y."/>
            <person name="Hammerbacher A."/>
            <person name="Kikkert J.R."/>
            <person name="Li Y."/>
            <person name="Li H."/>
            <person name="Li K."/>
            <person name="Li Q."/>
            <person name="Liu X."/>
            <person name="Ma X."/>
            <person name="Naidoo K."/>
            <person name="Pethybridge S.J."/>
            <person name="Sun J."/>
            <person name="Steenkamp E.T."/>
            <person name="van der Nest M.A."/>
            <person name="van Wyk S."/>
            <person name="Wingfield M.J."/>
            <person name="Xiong C."/>
            <person name="Yue Q."/>
            <person name="Zhang X."/>
        </authorList>
    </citation>
    <scope>NUCLEOTIDE SEQUENCE [LARGE SCALE GENOMIC DNA]</scope>
    <source>
        <strain evidence="2 3">DSM 5745</strain>
    </source>
</reference>
<gene>
    <name evidence="2" type="ORF">DSM5745_08406</name>
</gene>
<keyword evidence="3" id="KW-1185">Reference proteome</keyword>
<dbReference type="RefSeq" id="XP_026601426.1">
    <property type="nucleotide sequence ID" value="XM_026750422.1"/>
</dbReference>